<dbReference type="GO" id="GO:0019843">
    <property type="term" value="F:rRNA binding"/>
    <property type="evidence" value="ECO:0007669"/>
    <property type="project" value="UniProtKB-KW"/>
</dbReference>
<dbReference type="GO" id="GO:0046872">
    <property type="term" value="F:metal ion binding"/>
    <property type="evidence" value="ECO:0007669"/>
    <property type="project" value="UniProtKB-KW"/>
</dbReference>
<dbReference type="PANTHER" id="PTHR33280:SF1">
    <property type="entry name" value="LARGE RIBOSOMAL SUBUNIT PROTEIN BL31C"/>
    <property type="match status" value="1"/>
</dbReference>
<dbReference type="SUPFAM" id="SSF143800">
    <property type="entry name" value="L28p-like"/>
    <property type="match status" value="1"/>
</dbReference>
<protein>
    <recommendedName>
        <fullName evidence="6 7">Large ribosomal subunit protein bL31</fullName>
    </recommendedName>
</protein>
<comment type="caution">
    <text evidence="9">The sequence shown here is derived from an EMBL/GenBank/DDBJ whole genome shotgun (WGS) entry which is preliminary data.</text>
</comment>
<keyword evidence="3 7" id="KW-0694">RNA-binding</keyword>
<feature type="region of interest" description="Disordered" evidence="8">
    <location>
        <begin position="75"/>
        <end position="99"/>
    </location>
</feature>
<dbReference type="NCBIfam" id="NF000612">
    <property type="entry name" value="PRK00019.1"/>
    <property type="match status" value="1"/>
</dbReference>
<dbReference type="InterPro" id="IPR002150">
    <property type="entry name" value="Ribosomal_bL31"/>
</dbReference>
<keyword evidence="2 7" id="KW-0699">rRNA-binding</keyword>
<name>A0A1F7JD27_9BACT</name>
<dbReference type="PANTHER" id="PTHR33280">
    <property type="entry name" value="50S RIBOSOMAL PROTEIN L31, CHLOROPLASTIC"/>
    <property type="match status" value="1"/>
</dbReference>
<keyword evidence="4 7" id="KW-0689">Ribosomal protein</keyword>
<feature type="binding site" evidence="7">
    <location>
        <position position="19"/>
    </location>
    <ligand>
        <name>Zn(2+)</name>
        <dbReference type="ChEBI" id="CHEBI:29105"/>
    </ligand>
</feature>
<organism evidence="9 10">
    <name type="scientific">Candidatus Roizmanbacteria bacterium RIFCSPLOWO2_02_FULL_36_11</name>
    <dbReference type="NCBI Taxonomy" id="1802071"/>
    <lineage>
        <taxon>Bacteria</taxon>
        <taxon>Candidatus Roizmaniibacteriota</taxon>
    </lineage>
</organism>
<dbReference type="NCBIfam" id="TIGR00105">
    <property type="entry name" value="L31"/>
    <property type="match status" value="1"/>
</dbReference>
<evidence type="ECO:0000256" key="7">
    <source>
        <dbReference type="HAMAP-Rule" id="MF_00501"/>
    </source>
</evidence>
<dbReference type="Pfam" id="PF01197">
    <property type="entry name" value="Ribosomal_L31"/>
    <property type="match status" value="1"/>
</dbReference>
<evidence type="ECO:0000256" key="2">
    <source>
        <dbReference type="ARBA" id="ARBA00022730"/>
    </source>
</evidence>
<reference evidence="9 10" key="1">
    <citation type="journal article" date="2016" name="Nat. Commun.">
        <title>Thousands of microbial genomes shed light on interconnected biogeochemical processes in an aquifer system.</title>
        <authorList>
            <person name="Anantharaman K."/>
            <person name="Brown C.T."/>
            <person name="Hug L.A."/>
            <person name="Sharon I."/>
            <person name="Castelle C.J."/>
            <person name="Probst A.J."/>
            <person name="Thomas B.C."/>
            <person name="Singh A."/>
            <person name="Wilkins M.J."/>
            <person name="Karaoz U."/>
            <person name="Brodie E.L."/>
            <person name="Williams K.H."/>
            <person name="Hubbard S.S."/>
            <person name="Banfield J.F."/>
        </authorList>
    </citation>
    <scope>NUCLEOTIDE SEQUENCE [LARGE SCALE GENOMIC DNA]</scope>
</reference>
<dbReference type="EMBL" id="MGAV01000018">
    <property type="protein sequence ID" value="OGK53508.1"/>
    <property type="molecule type" value="Genomic_DNA"/>
</dbReference>
<dbReference type="InterPro" id="IPR042105">
    <property type="entry name" value="Ribosomal_bL31_sf"/>
</dbReference>
<dbReference type="Gene3D" id="4.10.830.30">
    <property type="entry name" value="Ribosomal protein L31"/>
    <property type="match status" value="1"/>
</dbReference>
<evidence type="ECO:0000256" key="6">
    <source>
        <dbReference type="ARBA" id="ARBA00035687"/>
    </source>
</evidence>
<dbReference type="InterPro" id="IPR034704">
    <property type="entry name" value="Ribosomal_bL28/bL31-like_sf"/>
</dbReference>
<accession>A0A1F7JD27</accession>
<feature type="binding site" evidence="7">
    <location>
        <position position="40"/>
    </location>
    <ligand>
        <name>Zn(2+)</name>
        <dbReference type="ChEBI" id="CHEBI:29105"/>
    </ligand>
</feature>
<comment type="subunit">
    <text evidence="7">Part of the 50S ribosomal subunit.</text>
</comment>
<dbReference type="Proteomes" id="UP000177418">
    <property type="component" value="Unassembled WGS sequence"/>
</dbReference>
<keyword evidence="5 7" id="KW-0687">Ribonucleoprotein</keyword>
<dbReference type="GO" id="GO:1990904">
    <property type="term" value="C:ribonucleoprotein complex"/>
    <property type="evidence" value="ECO:0007669"/>
    <property type="project" value="UniProtKB-KW"/>
</dbReference>
<evidence type="ECO:0000313" key="10">
    <source>
        <dbReference type="Proteomes" id="UP000177418"/>
    </source>
</evidence>
<dbReference type="HAMAP" id="MF_00501">
    <property type="entry name" value="Ribosomal_bL31_1"/>
    <property type="match status" value="1"/>
</dbReference>
<comment type="similarity">
    <text evidence="1 7">Belongs to the bacterial ribosomal protein bL31 family. Type A subfamily.</text>
</comment>
<sequence>MKKDIHPTYFVDTKVTCSCGNTFTTGSTKRELRVEVCSHCHPLYTGEKRFVDTLGQVGKFQKKQQIAKDLEAKLPKKKKRQVEKQDYQPKTLRELLGQM</sequence>
<proteinExistence type="inferred from homology"/>
<comment type="cofactor">
    <cofactor evidence="7">
        <name>Zn(2+)</name>
        <dbReference type="ChEBI" id="CHEBI:29105"/>
    </cofactor>
    <text evidence="7">Binds 1 zinc ion per subunit.</text>
</comment>
<gene>
    <name evidence="7" type="primary">rpmE</name>
    <name evidence="9" type="ORF">A3H78_04765</name>
</gene>
<keyword evidence="7" id="KW-0862">Zinc</keyword>
<feature type="binding site" evidence="7">
    <location>
        <position position="17"/>
    </location>
    <ligand>
        <name>Zn(2+)</name>
        <dbReference type="ChEBI" id="CHEBI:29105"/>
    </ligand>
</feature>
<dbReference type="AlphaFoldDB" id="A0A1F7JD27"/>
<evidence type="ECO:0000256" key="8">
    <source>
        <dbReference type="SAM" id="MobiDB-lite"/>
    </source>
</evidence>
<evidence type="ECO:0000256" key="1">
    <source>
        <dbReference type="ARBA" id="ARBA00009296"/>
    </source>
</evidence>
<evidence type="ECO:0000256" key="4">
    <source>
        <dbReference type="ARBA" id="ARBA00022980"/>
    </source>
</evidence>
<dbReference type="InterPro" id="IPR027491">
    <property type="entry name" value="Ribosomal_bL31_A"/>
</dbReference>
<evidence type="ECO:0000256" key="5">
    <source>
        <dbReference type="ARBA" id="ARBA00023274"/>
    </source>
</evidence>
<feature type="compositionally biased region" description="Basic and acidic residues" evidence="8">
    <location>
        <begin position="82"/>
        <end position="93"/>
    </location>
</feature>
<dbReference type="GO" id="GO:0005840">
    <property type="term" value="C:ribosome"/>
    <property type="evidence" value="ECO:0007669"/>
    <property type="project" value="UniProtKB-KW"/>
</dbReference>
<feature type="binding site" evidence="7">
    <location>
        <position position="37"/>
    </location>
    <ligand>
        <name>Zn(2+)</name>
        <dbReference type="ChEBI" id="CHEBI:29105"/>
    </ligand>
</feature>
<evidence type="ECO:0000256" key="3">
    <source>
        <dbReference type="ARBA" id="ARBA00022884"/>
    </source>
</evidence>
<comment type="function">
    <text evidence="7">Binds the 23S rRNA.</text>
</comment>
<dbReference type="GO" id="GO:0003735">
    <property type="term" value="F:structural constituent of ribosome"/>
    <property type="evidence" value="ECO:0007669"/>
    <property type="project" value="InterPro"/>
</dbReference>
<evidence type="ECO:0000313" key="9">
    <source>
        <dbReference type="EMBL" id="OGK53508.1"/>
    </source>
</evidence>
<dbReference type="PRINTS" id="PR01249">
    <property type="entry name" value="RIBOSOMALL31"/>
</dbReference>
<keyword evidence="7" id="KW-0479">Metal-binding</keyword>
<dbReference type="GO" id="GO:0006412">
    <property type="term" value="P:translation"/>
    <property type="evidence" value="ECO:0007669"/>
    <property type="project" value="UniProtKB-UniRule"/>
</dbReference>